<protein>
    <recommendedName>
        <fullName evidence="4">MD-2-related lipid-recognition domain-containing protein</fullName>
    </recommendedName>
</protein>
<feature type="signal peptide" evidence="1">
    <location>
        <begin position="1"/>
        <end position="22"/>
    </location>
</feature>
<sequence length="172" mass="19894">MLGLRIYLTLMLLNQAPLKCPTRQVSRPSVWDFRIRLLGREHRVNGTVTIKEDLDNVHHTVGIETYNDASGSGHFKQMPFFVPQQSVCKAVAGFWFYVKASIPYGEKTDMPFESHPCPIPKGQYYVKDVTIKPELWPIAMPRGYFKYVLTFKKDAEVVSRQEVVIYVVDRRI</sequence>
<dbReference type="AlphaFoldDB" id="A0A6P4IAY6"/>
<dbReference type="OrthoDB" id="7851871at2759"/>
<accession>A0A6P4IAY6</accession>
<reference evidence="2" key="1">
    <citation type="submission" date="2025-05" db="UniProtKB">
        <authorList>
            <consortium name="RefSeq"/>
        </authorList>
    </citation>
    <scope>NUCLEOTIDE SEQUENCE [LARGE SCALE GENOMIC DNA]</scope>
    <source>
        <strain evidence="2">14028-0561.14</strain>
    </source>
</reference>
<dbReference type="Proteomes" id="UP001652661">
    <property type="component" value="Chromosome 2L"/>
</dbReference>
<keyword evidence="1" id="KW-0732">Signal</keyword>
<evidence type="ECO:0008006" key="4">
    <source>
        <dbReference type="Google" id="ProtNLM"/>
    </source>
</evidence>
<dbReference type="Pfam" id="PF06477">
    <property type="entry name" value="DUF1091"/>
    <property type="match status" value="1"/>
</dbReference>
<dbReference type="InterPro" id="IPR010512">
    <property type="entry name" value="DUF1091"/>
</dbReference>
<evidence type="ECO:0000313" key="2">
    <source>
        <dbReference type="Proteomes" id="UP001652661"/>
    </source>
</evidence>
<evidence type="ECO:0000313" key="3">
    <source>
        <dbReference type="RefSeq" id="XP_017025380.1"/>
    </source>
</evidence>
<keyword evidence="2" id="KW-1185">Reference proteome</keyword>
<proteinExistence type="predicted"/>
<feature type="chain" id="PRO_5028386722" description="MD-2-related lipid-recognition domain-containing protein" evidence="1">
    <location>
        <begin position="23"/>
        <end position="172"/>
    </location>
</feature>
<organism evidence="2 3">
    <name type="scientific">Drosophila kikkawai</name>
    <name type="common">Fruit fly</name>
    <dbReference type="NCBI Taxonomy" id="30033"/>
    <lineage>
        <taxon>Eukaryota</taxon>
        <taxon>Metazoa</taxon>
        <taxon>Ecdysozoa</taxon>
        <taxon>Arthropoda</taxon>
        <taxon>Hexapoda</taxon>
        <taxon>Insecta</taxon>
        <taxon>Pterygota</taxon>
        <taxon>Neoptera</taxon>
        <taxon>Endopterygota</taxon>
        <taxon>Diptera</taxon>
        <taxon>Brachycera</taxon>
        <taxon>Muscomorpha</taxon>
        <taxon>Ephydroidea</taxon>
        <taxon>Drosophilidae</taxon>
        <taxon>Drosophila</taxon>
        <taxon>Sophophora</taxon>
    </lineage>
</organism>
<dbReference type="PANTHER" id="PTHR21112">
    <property type="entry name" value="CHEMOSENSORY PROTEIN A 29A-RELATED"/>
    <property type="match status" value="1"/>
</dbReference>
<dbReference type="RefSeq" id="XP_017025380.1">
    <property type="nucleotide sequence ID" value="XM_017169891.1"/>
</dbReference>
<reference evidence="3" key="2">
    <citation type="submission" date="2025-08" db="UniProtKB">
        <authorList>
            <consortium name="RefSeq"/>
        </authorList>
    </citation>
    <scope>IDENTIFICATION</scope>
    <source>
        <strain evidence="3">14028-0561.14</strain>
        <tissue evidence="3">Whole fly</tissue>
    </source>
</reference>
<name>A0A6P4IAY6_DROKI</name>
<dbReference type="GeneID" id="108076861"/>
<gene>
    <name evidence="3" type="primary">LOC108076861</name>
</gene>
<evidence type="ECO:0000256" key="1">
    <source>
        <dbReference type="SAM" id="SignalP"/>
    </source>
</evidence>
<dbReference type="PANTHER" id="PTHR21112:SF0">
    <property type="entry name" value="CHEMOSENSORY PROTEIN A 29A-RELATED"/>
    <property type="match status" value="1"/>
</dbReference>